<feature type="compositionally biased region" description="Basic residues" evidence="1">
    <location>
        <begin position="1"/>
        <end position="25"/>
    </location>
</feature>
<comment type="caution">
    <text evidence="2">The sequence shown here is derived from an EMBL/GenBank/DDBJ whole genome shotgun (WGS) entry which is preliminary data.</text>
</comment>
<accession>A0ABQ8E448</accession>
<feature type="compositionally biased region" description="Polar residues" evidence="1">
    <location>
        <begin position="114"/>
        <end position="127"/>
    </location>
</feature>
<evidence type="ECO:0000256" key="1">
    <source>
        <dbReference type="SAM" id="MobiDB-lite"/>
    </source>
</evidence>
<reference evidence="2 3" key="1">
    <citation type="submission" date="2021-05" db="EMBL/GenBank/DDBJ databases">
        <title>Genome Assembly of Synthetic Allotetraploid Brassica napus Reveals Homoeologous Exchanges between Subgenomes.</title>
        <authorList>
            <person name="Davis J.T."/>
        </authorList>
    </citation>
    <scope>NUCLEOTIDE SEQUENCE [LARGE SCALE GENOMIC DNA]</scope>
    <source>
        <strain evidence="3">cv. Da-Ae</strain>
        <tissue evidence="2">Seedling</tissue>
    </source>
</reference>
<gene>
    <name evidence="2" type="ORF">HID58_013504</name>
</gene>
<dbReference type="Proteomes" id="UP000824890">
    <property type="component" value="Unassembled WGS sequence"/>
</dbReference>
<evidence type="ECO:0000313" key="2">
    <source>
        <dbReference type="EMBL" id="KAH0936387.1"/>
    </source>
</evidence>
<evidence type="ECO:0008006" key="4">
    <source>
        <dbReference type="Google" id="ProtNLM"/>
    </source>
</evidence>
<feature type="compositionally biased region" description="Polar residues" evidence="1">
    <location>
        <begin position="44"/>
        <end position="66"/>
    </location>
</feature>
<sequence length="322" mass="36123">MTSKLRFTKKKKESPPKKKNKSSPTKKKEGRSSSAEEHEADDGGSSSQPTKRPRLTSNRNPKNLQPNPAAASASATQPDNEETPLGPPATSEDPPPTKRQNPPHQQDPPDAYISRSSTKGGTPYSEQGDNEEVGSHGEPPRSPEPNATEEQIMVKEIAGGAIKPHRFYFQPEIYNILKPTGSESDLSVEIFDDGLWDDLYLGDDGDRDDPIVDGWNKIIIHDQVKILWEDLYKMDVKTRKIEHEPERICEELEGPRAGCESLETRVSQLEASMKVRDDIIGQLEARIKSMDDDRNPRDRFGNMEDLFDHMIVLTLVEAKKMV</sequence>
<feature type="compositionally biased region" description="Basic and acidic residues" evidence="1">
    <location>
        <begin position="26"/>
        <end position="37"/>
    </location>
</feature>
<organism evidence="2 3">
    <name type="scientific">Brassica napus</name>
    <name type="common">Rape</name>
    <dbReference type="NCBI Taxonomy" id="3708"/>
    <lineage>
        <taxon>Eukaryota</taxon>
        <taxon>Viridiplantae</taxon>
        <taxon>Streptophyta</taxon>
        <taxon>Embryophyta</taxon>
        <taxon>Tracheophyta</taxon>
        <taxon>Spermatophyta</taxon>
        <taxon>Magnoliopsida</taxon>
        <taxon>eudicotyledons</taxon>
        <taxon>Gunneridae</taxon>
        <taxon>Pentapetalae</taxon>
        <taxon>rosids</taxon>
        <taxon>malvids</taxon>
        <taxon>Brassicales</taxon>
        <taxon>Brassicaceae</taxon>
        <taxon>Brassiceae</taxon>
        <taxon>Brassica</taxon>
    </lineage>
</organism>
<proteinExistence type="predicted"/>
<keyword evidence="3" id="KW-1185">Reference proteome</keyword>
<feature type="region of interest" description="Disordered" evidence="1">
    <location>
        <begin position="1"/>
        <end position="147"/>
    </location>
</feature>
<evidence type="ECO:0000313" key="3">
    <source>
        <dbReference type="Proteomes" id="UP000824890"/>
    </source>
</evidence>
<dbReference type="EMBL" id="JAGKQM010000003">
    <property type="protein sequence ID" value="KAH0936387.1"/>
    <property type="molecule type" value="Genomic_DNA"/>
</dbReference>
<name>A0ABQ8E448_BRANA</name>
<protein>
    <recommendedName>
        <fullName evidence="4">DUF287 domain-containing protein</fullName>
    </recommendedName>
</protein>